<keyword evidence="4 10" id="KW-0808">Transferase</keyword>
<name>A0A486XAZ3_9PAST</name>
<dbReference type="EMBL" id="CAAHDN010000006">
    <property type="protein sequence ID" value="VGM94802.1"/>
    <property type="molecule type" value="Genomic_DNA"/>
</dbReference>
<feature type="binding site" evidence="10">
    <location>
        <begin position="13"/>
        <end position="21"/>
    </location>
    <ligand>
        <name>ATP</name>
        <dbReference type="ChEBI" id="CHEBI:30616"/>
    </ligand>
</feature>
<dbReference type="GO" id="GO:0036431">
    <property type="term" value="F:dCMP kinase activity"/>
    <property type="evidence" value="ECO:0007669"/>
    <property type="project" value="InterPro"/>
</dbReference>
<dbReference type="PANTHER" id="PTHR21299">
    <property type="entry name" value="CYTIDYLATE KINASE/PANTOATE-BETA-ALANINE LIGASE"/>
    <property type="match status" value="1"/>
</dbReference>
<dbReference type="PANTHER" id="PTHR21299:SF2">
    <property type="entry name" value="CYTIDYLATE KINASE"/>
    <property type="match status" value="1"/>
</dbReference>
<organism evidence="12">
    <name type="scientific">uncultured Avibacterium sp</name>
    <dbReference type="NCBI Taxonomy" id="1936169"/>
    <lineage>
        <taxon>Bacteria</taxon>
        <taxon>Pseudomonadati</taxon>
        <taxon>Pseudomonadota</taxon>
        <taxon>Gammaproteobacteria</taxon>
        <taxon>Pasteurellales</taxon>
        <taxon>Pasteurellaceae</taxon>
        <taxon>Avibacterium</taxon>
        <taxon>environmental samples</taxon>
    </lineage>
</organism>
<evidence type="ECO:0000259" key="11">
    <source>
        <dbReference type="Pfam" id="PF02224"/>
    </source>
</evidence>
<dbReference type="Gene3D" id="3.40.50.300">
    <property type="entry name" value="P-loop containing nucleotide triphosphate hydrolases"/>
    <property type="match status" value="1"/>
</dbReference>
<evidence type="ECO:0000313" key="12">
    <source>
        <dbReference type="EMBL" id="VGM94802.1"/>
    </source>
</evidence>
<keyword evidence="6 10" id="KW-0418">Kinase</keyword>
<dbReference type="AlphaFoldDB" id="A0A486XAZ3"/>
<evidence type="ECO:0000256" key="4">
    <source>
        <dbReference type="ARBA" id="ARBA00022679"/>
    </source>
</evidence>
<evidence type="ECO:0000256" key="7">
    <source>
        <dbReference type="ARBA" id="ARBA00022840"/>
    </source>
</evidence>
<evidence type="ECO:0000256" key="1">
    <source>
        <dbReference type="ARBA" id="ARBA00004496"/>
    </source>
</evidence>
<reference evidence="12" key="1">
    <citation type="submission" date="2019-03" db="EMBL/GenBank/DDBJ databases">
        <authorList>
            <consortium name="Pathogen Informatics"/>
        </authorList>
    </citation>
    <scope>NUCLEOTIDE SEQUENCE</scope>
    <source>
        <strain evidence="12">Unknown</strain>
    </source>
</reference>
<dbReference type="InterPro" id="IPR003136">
    <property type="entry name" value="Cytidylate_kin"/>
</dbReference>
<dbReference type="GO" id="GO:0006220">
    <property type="term" value="P:pyrimidine nucleotide metabolic process"/>
    <property type="evidence" value="ECO:0007669"/>
    <property type="project" value="UniProtKB-UniRule"/>
</dbReference>
<accession>A0A486XAZ3</accession>
<keyword evidence="7 10" id="KW-0067">ATP-binding</keyword>
<gene>
    <name evidence="10 12" type="primary">cmk</name>
    <name evidence="12" type="ORF">NCTC4101_00147</name>
</gene>
<comment type="catalytic activity">
    <reaction evidence="9 10">
        <text>CMP + ATP = CDP + ADP</text>
        <dbReference type="Rhea" id="RHEA:11600"/>
        <dbReference type="ChEBI" id="CHEBI:30616"/>
        <dbReference type="ChEBI" id="CHEBI:58069"/>
        <dbReference type="ChEBI" id="CHEBI:60377"/>
        <dbReference type="ChEBI" id="CHEBI:456216"/>
        <dbReference type="EC" id="2.7.4.25"/>
    </reaction>
</comment>
<dbReference type="SUPFAM" id="SSF52540">
    <property type="entry name" value="P-loop containing nucleoside triphosphate hydrolases"/>
    <property type="match status" value="1"/>
</dbReference>
<dbReference type="GO" id="GO:0036430">
    <property type="term" value="F:CMP kinase activity"/>
    <property type="evidence" value="ECO:0007669"/>
    <property type="project" value="RHEA"/>
</dbReference>
<evidence type="ECO:0000256" key="8">
    <source>
        <dbReference type="ARBA" id="ARBA00047615"/>
    </source>
</evidence>
<dbReference type="FunFam" id="3.40.50.300:FF:000262">
    <property type="entry name" value="Cytidylate kinase"/>
    <property type="match status" value="1"/>
</dbReference>
<feature type="domain" description="Cytidylate kinase" evidence="11">
    <location>
        <begin position="9"/>
        <end position="224"/>
    </location>
</feature>
<dbReference type="InterPro" id="IPR027417">
    <property type="entry name" value="P-loop_NTPase"/>
</dbReference>
<evidence type="ECO:0000256" key="2">
    <source>
        <dbReference type="ARBA" id="ARBA00009427"/>
    </source>
</evidence>
<dbReference type="InterPro" id="IPR011994">
    <property type="entry name" value="Cytidylate_kinase_dom"/>
</dbReference>
<proteinExistence type="inferred from homology"/>
<dbReference type="GO" id="GO:0005829">
    <property type="term" value="C:cytosol"/>
    <property type="evidence" value="ECO:0007669"/>
    <property type="project" value="TreeGrafter"/>
</dbReference>
<dbReference type="GO" id="GO:0015949">
    <property type="term" value="P:nucleobase-containing small molecule interconversion"/>
    <property type="evidence" value="ECO:0007669"/>
    <property type="project" value="TreeGrafter"/>
</dbReference>
<evidence type="ECO:0000256" key="6">
    <source>
        <dbReference type="ARBA" id="ARBA00022777"/>
    </source>
</evidence>
<dbReference type="HAMAP" id="MF_00238">
    <property type="entry name" value="Cytidyl_kinase_type1"/>
    <property type="match status" value="1"/>
</dbReference>
<dbReference type="Pfam" id="PF02224">
    <property type="entry name" value="Cytidylate_kin"/>
    <property type="match status" value="1"/>
</dbReference>
<evidence type="ECO:0000256" key="10">
    <source>
        <dbReference type="HAMAP-Rule" id="MF_00238"/>
    </source>
</evidence>
<dbReference type="NCBIfam" id="TIGR00017">
    <property type="entry name" value="cmk"/>
    <property type="match status" value="1"/>
</dbReference>
<comment type="subcellular location">
    <subcellularLocation>
        <location evidence="1 10">Cytoplasm</location>
    </subcellularLocation>
</comment>
<sequence length="228" mass="25034">MTMQKNLVITVDGPSGAGKGTLCYALAQKLGFALLDSGAIYRVTALAALKKQVPLDDEAALANLARHLDVEFLPEDNEVKIILEGEDVSRQIRTQEVADAASSKVAILPQVRAALLQLQQSFANEKGLIADGRDMGTVVFPDAQVKLFLDASAEERAKRRYKQLQTKGISGNFAQILAEIEERDFRDRNRPIAPLKPAEDALLLDSTELSIEEVIAQALDYIRQKVDF</sequence>
<dbReference type="GO" id="GO:0005524">
    <property type="term" value="F:ATP binding"/>
    <property type="evidence" value="ECO:0007669"/>
    <property type="project" value="UniProtKB-UniRule"/>
</dbReference>
<dbReference type="CDD" id="cd02020">
    <property type="entry name" value="CMPK"/>
    <property type="match status" value="1"/>
</dbReference>
<evidence type="ECO:0000256" key="9">
    <source>
        <dbReference type="ARBA" id="ARBA00048478"/>
    </source>
</evidence>
<protein>
    <recommendedName>
        <fullName evidence="10">Cytidylate kinase</fullName>
        <shortName evidence="10">CK</shortName>
        <ecNumber evidence="10">2.7.4.25</ecNumber>
    </recommendedName>
    <alternativeName>
        <fullName evidence="10">Cytidine monophosphate kinase</fullName>
        <shortName evidence="10">CMP kinase</shortName>
    </alternativeName>
</protein>
<evidence type="ECO:0000256" key="3">
    <source>
        <dbReference type="ARBA" id="ARBA00022490"/>
    </source>
</evidence>
<dbReference type="EC" id="2.7.4.25" evidence="10"/>
<evidence type="ECO:0000256" key="5">
    <source>
        <dbReference type="ARBA" id="ARBA00022741"/>
    </source>
</evidence>
<comment type="catalytic activity">
    <reaction evidence="8 10">
        <text>dCMP + ATP = dCDP + ADP</text>
        <dbReference type="Rhea" id="RHEA:25094"/>
        <dbReference type="ChEBI" id="CHEBI:30616"/>
        <dbReference type="ChEBI" id="CHEBI:57566"/>
        <dbReference type="ChEBI" id="CHEBI:58593"/>
        <dbReference type="ChEBI" id="CHEBI:456216"/>
        <dbReference type="EC" id="2.7.4.25"/>
    </reaction>
</comment>
<keyword evidence="5 10" id="KW-0547">Nucleotide-binding</keyword>
<comment type="similarity">
    <text evidence="2 10">Belongs to the cytidylate kinase family. Type 1 subfamily.</text>
</comment>
<keyword evidence="3 10" id="KW-0963">Cytoplasm</keyword>